<name>D8JX37_HYPDA</name>
<dbReference type="AlphaFoldDB" id="D8JX37"/>
<organism evidence="2 3">
    <name type="scientific">Hyphomicrobium denitrificans (strain ATCC 51888 / DSM 1869 / NCIMB 11706 / TK 0415)</name>
    <dbReference type="NCBI Taxonomy" id="582899"/>
    <lineage>
        <taxon>Bacteria</taxon>
        <taxon>Pseudomonadati</taxon>
        <taxon>Pseudomonadota</taxon>
        <taxon>Alphaproteobacteria</taxon>
        <taxon>Hyphomicrobiales</taxon>
        <taxon>Hyphomicrobiaceae</taxon>
        <taxon>Hyphomicrobium</taxon>
    </lineage>
</organism>
<dbReference type="Gene3D" id="3.40.50.2000">
    <property type="entry name" value="Glycogen Phosphorylase B"/>
    <property type="match status" value="2"/>
</dbReference>
<dbReference type="GO" id="GO:0003825">
    <property type="term" value="F:alpha,alpha-trehalose-phosphate synthase (UDP-forming) activity"/>
    <property type="evidence" value="ECO:0007669"/>
    <property type="project" value="UniProtKB-EC"/>
</dbReference>
<protein>
    <submittedName>
        <fullName evidence="2">Alpha,alpha-trehalose-phosphate synthase (UDP-forming)</fullName>
        <ecNumber evidence="2">2.4.1.15</ecNumber>
    </submittedName>
</protein>
<evidence type="ECO:0000256" key="1">
    <source>
        <dbReference type="ARBA" id="ARBA00008799"/>
    </source>
</evidence>
<dbReference type="EMBL" id="CP002083">
    <property type="protein sequence ID" value="ADJ23173.1"/>
    <property type="molecule type" value="Genomic_DNA"/>
</dbReference>
<dbReference type="RefSeq" id="WP_013215388.1">
    <property type="nucleotide sequence ID" value="NC_014313.1"/>
</dbReference>
<sequence length="486" mass="54306">MSRLVMVSNRVIDFGAASQAGGVSVAIYDALARHSGFWFGWNGQVEDNEDSDPVMSRDGSHTTVTIPLTAADYNDFYLGYSNSVLWPVFHNRLDLAQFEAGYYSRYVTVNKKFAAHLAPLIEPADVIWIHDYHLFPLALELRKHGIENPIGFFLHIPVGPAQALIAIPEHREIARALSAYDLIGLQTHRDVRNLIDFLQQSVYGSLLPSGRIRACDSELDIGCFPVGIDSNDFATSTVERDSESSETSRIIGIDRLDYTKGLPQKFRAFGQFLEEFPEHRRRIVLSQFAPPTRESVEAYADIRSELESLSGAINGRFGELDWVPINYIHRPIPRRELRDVYRSSRVCWVTPLMDGMNLVSKEYVASQDPEDPGVLVLSKFAGAAEQLSDGVLVNPYDRNDMVQGLRRALEMPIDERVARHDKLASVVCQSDSNAWGSTFFNALVKAGKRRTGRGQPSQRVRAAMKRLDKVPKTAITKKSVTAHAGG</sequence>
<dbReference type="EC" id="2.4.1.15" evidence="2"/>
<dbReference type="SUPFAM" id="SSF53756">
    <property type="entry name" value="UDP-Glycosyltransferase/glycogen phosphorylase"/>
    <property type="match status" value="1"/>
</dbReference>
<keyword evidence="3" id="KW-1185">Reference proteome</keyword>
<dbReference type="CAZy" id="GT20">
    <property type="family name" value="Glycosyltransferase Family 20"/>
</dbReference>
<dbReference type="KEGG" id="hdn:Hden_1361"/>
<dbReference type="HOGENOM" id="CLU_002351_7_1_5"/>
<dbReference type="Proteomes" id="UP000002033">
    <property type="component" value="Chromosome"/>
</dbReference>
<dbReference type="Pfam" id="PF00982">
    <property type="entry name" value="Glyco_transf_20"/>
    <property type="match status" value="1"/>
</dbReference>
<dbReference type="GO" id="GO:0005992">
    <property type="term" value="P:trehalose biosynthetic process"/>
    <property type="evidence" value="ECO:0007669"/>
    <property type="project" value="InterPro"/>
</dbReference>
<gene>
    <name evidence="2" type="ordered locus">Hden_1361</name>
</gene>
<accession>D8JX37</accession>
<evidence type="ECO:0000313" key="3">
    <source>
        <dbReference type="Proteomes" id="UP000002033"/>
    </source>
</evidence>
<evidence type="ECO:0000313" key="2">
    <source>
        <dbReference type="EMBL" id="ADJ23173.1"/>
    </source>
</evidence>
<reference evidence="3" key="1">
    <citation type="journal article" date="2011" name="J. Bacteriol.">
        <title>Genome sequences of eight morphologically diverse alphaproteobacteria.</title>
        <authorList>
            <consortium name="US DOE Joint Genome Institute"/>
            <person name="Brown P.J."/>
            <person name="Kysela D.T."/>
            <person name="Buechlein A."/>
            <person name="Hemmerich C."/>
            <person name="Brun Y.V."/>
        </authorList>
    </citation>
    <scope>NUCLEOTIDE SEQUENCE [LARGE SCALE GENOMIC DNA]</scope>
    <source>
        <strain evidence="3">ATCC 51888 / DSM 1869 / NCIB 11706 / TK 0415</strain>
    </source>
</reference>
<keyword evidence="2" id="KW-0328">Glycosyltransferase</keyword>
<dbReference type="PANTHER" id="PTHR10788:SF106">
    <property type="entry name" value="BCDNA.GH08860"/>
    <property type="match status" value="1"/>
</dbReference>
<dbReference type="InterPro" id="IPR001830">
    <property type="entry name" value="Glyco_trans_20"/>
</dbReference>
<dbReference type="STRING" id="582899.Hden_1361"/>
<dbReference type="eggNOG" id="COG0380">
    <property type="taxonomic scope" value="Bacteria"/>
</dbReference>
<dbReference type="CDD" id="cd03788">
    <property type="entry name" value="GT20_TPS"/>
    <property type="match status" value="1"/>
</dbReference>
<dbReference type="PANTHER" id="PTHR10788">
    <property type="entry name" value="TREHALOSE-6-PHOSPHATE SYNTHASE"/>
    <property type="match status" value="1"/>
</dbReference>
<proteinExistence type="inferred from homology"/>
<keyword evidence="2" id="KW-0808">Transferase</keyword>
<comment type="similarity">
    <text evidence="1">Belongs to the glycosyltransferase 20 family.</text>
</comment>